<dbReference type="EMBL" id="BHXQ01000007">
    <property type="protein sequence ID" value="GCC53317.1"/>
    <property type="molecule type" value="Genomic_DNA"/>
</dbReference>
<keyword evidence="2" id="KW-1185">Reference proteome</keyword>
<comment type="caution">
    <text evidence="1">The sequence shown here is derived from an EMBL/GenBank/DDBJ whole genome shotgun (WGS) entry which is preliminary data.</text>
</comment>
<dbReference type="AlphaFoldDB" id="A0A401UEM8"/>
<reference evidence="1 2" key="1">
    <citation type="submission" date="2018-11" db="EMBL/GenBank/DDBJ databases">
        <title>Chryseotalea sanarue gen. nov., sp., nov., a member of the family Cytophagaceae, isolated from a brackish lake in Hamamatsu Japan.</title>
        <authorList>
            <person name="Maejima Y."/>
            <person name="Iino T."/>
            <person name="Muraguchi Y."/>
            <person name="Fukuda K."/>
            <person name="Ohkuma M."/>
            <person name="Moriuchi R."/>
            <person name="Dohra H."/>
            <person name="Kimbara K."/>
            <person name="Shintani M."/>
        </authorList>
    </citation>
    <scope>NUCLEOTIDE SEQUENCE [LARGE SCALE GENOMIC DNA]</scope>
    <source>
        <strain evidence="1 2">Ys</strain>
    </source>
</reference>
<sequence length="285" mass="32965">MHIEKNKSTCLILNLKLRNTHYQLNAPKMKILIILLSTSIISASCTTKNNDKNVVEYPIHTDSIYQSPIDSLGKDNYSGTRYPLKVVKSFIKDFSGTKFKLILYASFSTEVNGNLDSILIVIDNKEHPIIIEKVDYEMYQKEQILEIESGISLKDYNFDGAPDISIYNTQSGMKNIIETIYLFDFEKQRFSKNEILSQSSNCSIDSINKTISTFAQGGMSSMIFNSELYNWENNKLRIIKSVRQDYIDEIDRFVRITKTMRNQEWIMQVDTLSEAQLLEMREAHN</sequence>
<dbReference type="NCBIfam" id="NF047539">
    <property type="entry name" value="XAC2610_fam"/>
    <property type="match status" value="1"/>
</dbReference>
<dbReference type="Proteomes" id="UP000288227">
    <property type="component" value="Unassembled WGS sequence"/>
</dbReference>
<dbReference type="RefSeq" id="WP_127123966.1">
    <property type="nucleotide sequence ID" value="NZ_BHXQ01000007.1"/>
</dbReference>
<organism evidence="1 2">
    <name type="scientific">Chryseotalea sanaruensis</name>
    <dbReference type="NCBI Taxonomy" id="2482724"/>
    <lineage>
        <taxon>Bacteria</taxon>
        <taxon>Pseudomonadati</taxon>
        <taxon>Bacteroidota</taxon>
        <taxon>Cytophagia</taxon>
        <taxon>Cytophagales</taxon>
        <taxon>Chryseotaleaceae</taxon>
        <taxon>Chryseotalea</taxon>
    </lineage>
</organism>
<dbReference type="InterPro" id="IPR058087">
    <property type="entry name" value="XAC2610_dom"/>
</dbReference>
<dbReference type="OrthoDB" id="638783at2"/>
<name>A0A401UEM8_9BACT</name>
<accession>A0A401UEM8</accession>
<protein>
    <submittedName>
        <fullName evidence="1">Uncharacterized protein</fullName>
    </submittedName>
</protein>
<gene>
    <name evidence="1" type="ORF">SanaruYs_35600</name>
</gene>
<evidence type="ECO:0000313" key="1">
    <source>
        <dbReference type="EMBL" id="GCC53317.1"/>
    </source>
</evidence>
<evidence type="ECO:0000313" key="2">
    <source>
        <dbReference type="Proteomes" id="UP000288227"/>
    </source>
</evidence>
<proteinExistence type="predicted"/>